<name>A0A1D6LR60_MAIZE</name>
<dbReference type="InterPro" id="IPR037045">
    <property type="entry name" value="S8pro/Inhibitor_I9_sf"/>
</dbReference>
<dbReference type="InterPro" id="IPR010259">
    <property type="entry name" value="S8pro/Inhibitor_I9"/>
</dbReference>
<dbReference type="EMBL" id="CM000782">
    <property type="protein sequence ID" value="AQK81944.1"/>
    <property type="molecule type" value="Genomic_DNA"/>
</dbReference>
<protein>
    <submittedName>
        <fullName evidence="5">Subtilisin-like protease SBT4.4</fullName>
    </submittedName>
</protein>
<dbReference type="ExpressionAtlas" id="A0A1D6LR60">
    <property type="expression patterns" value="baseline and differential"/>
</dbReference>
<evidence type="ECO:0000256" key="2">
    <source>
        <dbReference type="ARBA" id="ARBA00022670"/>
    </source>
</evidence>
<dbReference type="InterPro" id="IPR045051">
    <property type="entry name" value="SBT"/>
</dbReference>
<organism evidence="5">
    <name type="scientific">Zea mays</name>
    <name type="common">Maize</name>
    <dbReference type="NCBI Taxonomy" id="4577"/>
    <lineage>
        <taxon>Eukaryota</taxon>
        <taxon>Viridiplantae</taxon>
        <taxon>Streptophyta</taxon>
        <taxon>Embryophyta</taxon>
        <taxon>Tracheophyta</taxon>
        <taxon>Spermatophyta</taxon>
        <taxon>Magnoliopsida</taxon>
        <taxon>Liliopsida</taxon>
        <taxon>Poales</taxon>
        <taxon>Poaceae</taxon>
        <taxon>PACMAD clade</taxon>
        <taxon>Panicoideae</taxon>
        <taxon>Andropogonodae</taxon>
        <taxon>Andropogoneae</taxon>
        <taxon>Tripsacinae</taxon>
        <taxon>Zea</taxon>
    </lineage>
</organism>
<evidence type="ECO:0000313" key="5">
    <source>
        <dbReference type="EMBL" id="AQK81944.1"/>
    </source>
</evidence>
<keyword evidence="3" id="KW-0732">Signal</keyword>
<dbReference type="AlphaFoldDB" id="A0A1D6LR60"/>
<reference evidence="5" key="1">
    <citation type="submission" date="2015-12" db="EMBL/GenBank/DDBJ databases">
        <title>Update maize B73 reference genome by single molecule sequencing technologies.</title>
        <authorList>
            <consortium name="Maize Genome Sequencing Project"/>
            <person name="Ware D."/>
        </authorList>
    </citation>
    <scope>NUCLEOTIDE SEQUENCE</scope>
    <source>
        <tissue evidence="5">Seedling</tissue>
    </source>
</reference>
<dbReference type="InterPro" id="IPR036852">
    <property type="entry name" value="Peptidase_S8/S53_dom_sf"/>
</dbReference>
<keyword evidence="4" id="KW-0378">Hydrolase</keyword>
<comment type="similarity">
    <text evidence="1">Belongs to the peptidase S8 family.</text>
</comment>
<keyword evidence="2 5" id="KW-0645">Protease</keyword>
<dbReference type="SUPFAM" id="SSF52743">
    <property type="entry name" value="Subtilisin-like"/>
    <property type="match status" value="1"/>
</dbReference>
<dbReference type="Gene3D" id="3.30.70.80">
    <property type="entry name" value="Peptidase S8 propeptide/proteinase inhibitor I9"/>
    <property type="match status" value="1"/>
</dbReference>
<evidence type="ECO:0000256" key="1">
    <source>
        <dbReference type="ARBA" id="ARBA00011073"/>
    </source>
</evidence>
<sequence>MASSPRTAMFFLALSLALLGDDLRRCSASQVYVVYMGKAPQGDRAPRRRRHAGLHRQMLTAVHDGSSEKAQASHVYTYSAGFQGFAAKLNEKQAIRLAEMPGVVSVFPNTKRRLRTTHSWDFMGLSTSAEGQVPGLSTENQENVIVGFIDTGDGVQLQ</sequence>
<dbReference type="FunFam" id="3.30.70.80:FF:000002">
    <property type="entry name" value="Subtilisin-like protease SBT5.3"/>
    <property type="match status" value="1"/>
</dbReference>
<proteinExistence type="inferred from homology"/>
<gene>
    <name evidence="5" type="ORF">ZEAMMB73_Zm00001d036788</name>
</gene>
<accession>A0A1D6LR60</accession>
<evidence type="ECO:0000256" key="3">
    <source>
        <dbReference type="ARBA" id="ARBA00022729"/>
    </source>
</evidence>
<evidence type="ECO:0000256" key="4">
    <source>
        <dbReference type="ARBA" id="ARBA00022825"/>
    </source>
</evidence>
<dbReference type="PANTHER" id="PTHR10795">
    <property type="entry name" value="PROPROTEIN CONVERTASE SUBTILISIN/KEXIN"/>
    <property type="match status" value="1"/>
</dbReference>
<dbReference type="GO" id="GO:0006508">
    <property type="term" value="P:proteolysis"/>
    <property type="evidence" value="ECO:0007669"/>
    <property type="project" value="UniProtKB-KW"/>
</dbReference>
<dbReference type="GO" id="GO:0004252">
    <property type="term" value="F:serine-type endopeptidase activity"/>
    <property type="evidence" value="ECO:0007669"/>
    <property type="project" value="InterPro"/>
</dbReference>
<keyword evidence="4" id="KW-0720">Serine protease</keyword>
<dbReference type="Pfam" id="PF05922">
    <property type="entry name" value="Inhibitor_I9"/>
    <property type="match status" value="1"/>
</dbReference>